<evidence type="ECO:0000313" key="4">
    <source>
        <dbReference type="EMBL" id="GAA3696624.1"/>
    </source>
</evidence>
<evidence type="ECO:0000259" key="3">
    <source>
        <dbReference type="Pfam" id="PF23636"/>
    </source>
</evidence>
<dbReference type="RefSeq" id="WP_344942760.1">
    <property type="nucleotide sequence ID" value="NZ_BAABDC010000001.1"/>
</dbReference>
<dbReference type="Pfam" id="PF23636">
    <property type="entry name" value="DUF7144"/>
    <property type="match status" value="1"/>
</dbReference>
<dbReference type="Proteomes" id="UP001501468">
    <property type="component" value="Unassembled WGS sequence"/>
</dbReference>
<evidence type="ECO:0000256" key="2">
    <source>
        <dbReference type="SAM" id="Phobius"/>
    </source>
</evidence>
<dbReference type="EMBL" id="BAABDC010000001">
    <property type="protein sequence ID" value="GAA3696624.1"/>
    <property type="molecule type" value="Genomic_DNA"/>
</dbReference>
<protein>
    <recommendedName>
        <fullName evidence="3">DUF7144 domain-containing protein</fullName>
    </recommendedName>
</protein>
<keyword evidence="2" id="KW-0812">Transmembrane</keyword>
<name>A0ABP7CUM3_9MICO</name>
<feature type="domain" description="DUF7144" evidence="3">
    <location>
        <begin position="34"/>
        <end position="149"/>
    </location>
</feature>
<keyword evidence="2" id="KW-0472">Membrane</keyword>
<gene>
    <name evidence="4" type="ORF">GCM10022399_11350</name>
</gene>
<comment type="caution">
    <text evidence="4">The sequence shown here is derived from an EMBL/GenBank/DDBJ whole genome shotgun (WGS) entry which is preliminary data.</text>
</comment>
<sequence>MSDVRRQAPAARTTGAPQHDGHGAPGLPDPWSGWVIFSSTMMILLGCFQGIAGLVALFNKSYYLVSSSGLVVHVDYTVWGWVHLIVGVVALVAGFGLFTGAMWARVLAIMVAGLSAIVNFAFIPAFPLWALTIIVVDILVIYAVAAHGREIPSRS</sequence>
<keyword evidence="2" id="KW-1133">Transmembrane helix</keyword>
<reference evidence="5" key="1">
    <citation type="journal article" date="2019" name="Int. J. Syst. Evol. Microbiol.">
        <title>The Global Catalogue of Microorganisms (GCM) 10K type strain sequencing project: providing services to taxonomists for standard genome sequencing and annotation.</title>
        <authorList>
            <consortium name="The Broad Institute Genomics Platform"/>
            <consortium name="The Broad Institute Genome Sequencing Center for Infectious Disease"/>
            <person name="Wu L."/>
            <person name="Ma J."/>
        </authorList>
    </citation>
    <scope>NUCLEOTIDE SEQUENCE [LARGE SCALE GENOMIC DNA]</scope>
    <source>
        <strain evidence="5">JCM 17125</strain>
    </source>
</reference>
<evidence type="ECO:0000256" key="1">
    <source>
        <dbReference type="SAM" id="MobiDB-lite"/>
    </source>
</evidence>
<organism evidence="4 5">
    <name type="scientific">Terrabacter ginsenosidimutans</name>
    <dbReference type="NCBI Taxonomy" id="490575"/>
    <lineage>
        <taxon>Bacteria</taxon>
        <taxon>Bacillati</taxon>
        <taxon>Actinomycetota</taxon>
        <taxon>Actinomycetes</taxon>
        <taxon>Micrococcales</taxon>
        <taxon>Intrasporangiaceae</taxon>
        <taxon>Terrabacter</taxon>
    </lineage>
</organism>
<proteinExistence type="predicted"/>
<feature type="transmembrane region" description="Helical" evidence="2">
    <location>
        <begin position="128"/>
        <end position="145"/>
    </location>
</feature>
<accession>A0ABP7CUM3</accession>
<keyword evidence="5" id="KW-1185">Reference proteome</keyword>
<evidence type="ECO:0000313" key="5">
    <source>
        <dbReference type="Proteomes" id="UP001501468"/>
    </source>
</evidence>
<feature type="transmembrane region" description="Helical" evidence="2">
    <location>
        <begin position="78"/>
        <end position="98"/>
    </location>
</feature>
<feature type="region of interest" description="Disordered" evidence="1">
    <location>
        <begin position="1"/>
        <end position="23"/>
    </location>
</feature>
<feature type="transmembrane region" description="Helical" evidence="2">
    <location>
        <begin position="103"/>
        <end position="122"/>
    </location>
</feature>
<dbReference type="InterPro" id="IPR055568">
    <property type="entry name" value="DUF7144"/>
</dbReference>
<feature type="transmembrane region" description="Helical" evidence="2">
    <location>
        <begin position="34"/>
        <end position="58"/>
    </location>
</feature>